<dbReference type="PANTHER" id="PTHR36508:SF1">
    <property type="entry name" value="PROTEIN SLYX"/>
    <property type="match status" value="1"/>
</dbReference>
<organism evidence="2 3">
    <name type="scientific">Thiogranum longum</name>
    <dbReference type="NCBI Taxonomy" id="1537524"/>
    <lineage>
        <taxon>Bacteria</taxon>
        <taxon>Pseudomonadati</taxon>
        <taxon>Pseudomonadota</taxon>
        <taxon>Gammaproteobacteria</taxon>
        <taxon>Chromatiales</taxon>
        <taxon>Ectothiorhodospiraceae</taxon>
        <taxon>Thiogranum</taxon>
    </lineage>
</organism>
<evidence type="ECO:0000313" key="3">
    <source>
        <dbReference type="Proteomes" id="UP000295707"/>
    </source>
</evidence>
<evidence type="ECO:0000313" key="2">
    <source>
        <dbReference type="EMBL" id="TCK18224.1"/>
    </source>
</evidence>
<feature type="coiled-coil region" evidence="1">
    <location>
        <begin position="4"/>
        <end position="52"/>
    </location>
</feature>
<dbReference type="Gene3D" id="1.20.5.300">
    <property type="match status" value="1"/>
</dbReference>
<keyword evidence="3" id="KW-1185">Reference proteome</keyword>
<protein>
    <submittedName>
        <fullName evidence="2">SlyX protein</fullName>
    </submittedName>
</protein>
<accession>A0A4R1H8R4</accession>
<dbReference type="AlphaFoldDB" id="A0A4R1H8R4"/>
<comment type="caution">
    <text evidence="2">The sequence shown here is derived from an EMBL/GenBank/DDBJ whole genome shotgun (WGS) entry which is preliminary data.</text>
</comment>
<dbReference type="OrthoDB" id="6183310at2"/>
<name>A0A4R1H8R4_9GAMM</name>
<dbReference type="InterPro" id="IPR007236">
    <property type="entry name" value="SlyX"/>
</dbReference>
<gene>
    <name evidence="2" type="ORF">DFR30_1499</name>
</gene>
<keyword evidence="1" id="KW-0175">Coiled coil</keyword>
<dbReference type="EMBL" id="SMFX01000001">
    <property type="protein sequence ID" value="TCK18224.1"/>
    <property type="molecule type" value="Genomic_DNA"/>
</dbReference>
<dbReference type="PANTHER" id="PTHR36508">
    <property type="entry name" value="PROTEIN SLYX"/>
    <property type="match status" value="1"/>
</dbReference>
<reference evidence="2 3" key="1">
    <citation type="submission" date="2019-03" db="EMBL/GenBank/DDBJ databases">
        <title>Genomic Encyclopedia of Type Strains, Phase IV (KMG-IV): sequencing the most valuable type-strain genomes for metagenomic binning, comparative biology and taxonomic classification.</title>
        <authorList>
            <person name="Goeker M."/>
        </authorList>
    </citation>
    <scope>NUCLEOTIDE SEQUENCE [LARGE SCALE GENOMIC DNA]</scope>
    <source>
        <strain evidence="2 3">DSM 19610</strain>
    </source>
</reference>
<proteinExistence type="predicted"/>
<sequence length="72" mass="8253">MMTDNDAQARIEALEIRLAHQEAAIDELTHTLLKQETHIREHTETLQRLELQVRALAPADGEQATDEKPPHY</sequence>
<dbReference type="Proteomes" id="UP000295707">
    <property type="component" value="Unassembled WGS sequence"/>
</dbReference>
<evidence type="ECO:0000256" key="1">
    <source>
        <dbReference type="SAM" id="Coils"/>
    </source>
</evidence>
<dbReference type="Pfam" id="PF04102">
    <property type="entry name" value="SlyX"/>
    <property type="match status" value="1"/>
</dbReference>